<dbReference type="InterPro" id="IPR012001">
    <property type="entry name" value="Thiamin_PyroP_enz_TPP-bd_dom"/>
</dbReference>
<sequence length="547" mass="57730">MNHRLRTVHQILADCLLEHGVGHLFGLVGDANLFMVDAFAKAGAGRYIGCTHEANAVLAALGFAQVSGKTGVATITHGPALTNVVTALVEGVKGGIPMVLLCGDTAPGDREHLQKIDQREIVKATGAGFIEMISAETAASDLARAFRLAAVERRPVVFNMRVDLQWASTPTTVPVVLSLAPAHAAVPEGDEFDNALGMIASARRPLILAGRGAIGSEAREALLALARRIEAPVATTLKASGLFQGAPFDLGVFGGLSRPATVDAIMQADCIVAFGASLSKHTTENGSYTRGKRVIQILGDPKENDRRTEPTILLYGDAAATARRMIKLLDLAEIPPSRFAGDDLRRTLEAQAAEASESPRFKPTRPGTVDFLPALKMLDRALDTDRTLVADLGRFVTTGWRALPVTAPHRLVYTSYFGSIGCGLGEAIGAACAADGQTVLIAGDGGFQLSGFAELSTAIREQLDLVIILCNDGSYGAEHIQFTNRSMDPALSLIAPPDFTAIATALGAKSVRVQGESDLAAAADIIRQHGGVRLIELRLDPDHIEMS</sequence>
<evidence type="ECO:0000259" key="6">
    <source>
        <dbReference type="Pfam" id="PF02776"/>
    </source>
</evidence>
<feature type="domain" description="Thiamine pyrophosphate enzyme TPP-binding" evidence="5">
    <location>
        <begin position="391"/>
        <end position="536"/>
    </location>
</feature>
<name>A0A2C9D901_9HYPH</name>
<dbReference type="GO" id="GO:0009099">
    <property type="term" value="P:L-valine biosynthetic process"/>
    <property type="evidence" value="ECO:0007669"/>
    <property type="project" value="TreeGrafter"/>
</dbReference>
<dbReference type="CDD" id="cd00568">
    <property type="entry name" value="TPP_enzymes"/>
    <property type="match status" value="1"/>
</dbReference>
<dbReference type="EC" id="2.2.1.6" evidence="7"/>
<evidence type="ECO:0000259" key="4">
    <source>
        <dbReference type="Pfam" id="PF00205"/>
    </source>
</evidence>
<dbReference type="PANTHER" id="PTHR18968:SF167">
    <property type="entry name" value="ACETOLACTATE SYNTHASE LARGE SUBUNIT ILVB2-RELATED"/>
    <property type="match status" value="1"/>
</dbReference>
<gene>
    <name evidence="7" type="primary">ilvG_3</name>
    <name evidence="7" type="ORF">HDIA_3099</name>
</gene>
<reference evidence="8" key="1">
    <citation type="submission" date="2017-09" db="EMBL/GenBank/DDBJ databases">
        <title>Genome sequence of Nannocystis excedens DSM 71.</title>
        <authorList>
            <person name="Blom J."/>
        </authorList>
    </citation>
    <scope>NUCLEOTIDE SEQUENCE [LARGE SCALE GENOMIC DNA]</scope>
    <source>
        <strain evidence="8">type strain: E19</strain>
    </source>
</reference>
<dbReference type="GO" id="GO:0050660">
    <property type="term" value="F:flavin adenine dinucleotide binding"/>
    <property type="evidence" value="ECO:0007669"/>
    <property type="project" value="TreeGrafter"/>
</dbReference>
<dbReference type="GO" id="GO:0005948">
    <property type="term" value="C:acetolactate synthase complex"/>
    <property type="evidence" value="ECO:0007669"/>
    <property type="project" value="TreeGrafter"/>
</dbReference>
<dbReference type="SUPFAM" id="SSF52467">
    <property type="entry name" value="DHS-like NAD/FAD-binding domain"/>
    <property type="match status" value="1"/>
</dbReference>
<evidence type="ECO:0000256" key="3">
    <source>
        <dbReference type="RuleBase" id="RU362132"/>
    </source>
</evidence>
<evidence type="ECO:0000256" key="1">
    <source>
        <dbReference type="ARBA" id="ARBA00007812"/>
    </source>
</evidence>
<dbReference type="GO" id="GO:0003984">
    <property type="term" value="F:acetolactate synthase activity"/>
    <property type="evidence" value="ECO:0007669"/>
    <property type="project" value="UniProtKB-EC"/>
</dbReference>
<proteinExistence type="inferred from homology"/>
<dbReference type="Pfam" id="PF02776">
    <property type="entry name" value="TPP_enzyme_N"/>
    <property type="match status" value="1"/>
</dbReference>
<dbReference type="InterPro" id="IPR012000">
    <property type="entry name" value="Thiamin_PyroP_enz_cen_dom"/>
</dbReference>
<dbReference type="Gene3D" id="3.40.50.970">
    <property type="match status" value="2"/>
</dbReference>
<dbReference type="Proteomes" id="UP000223606">
    <property type="component" value="Chromosome 1"/>
</dbReference>
<dbReference type="Pfam" id="PF00205">
    <property type="entry name" value="TPP_enzyme_M"/>
    <property type="match status" value="1"/>
</dbReference>
<evidence type="ECO:0000259" key="5">
    <source>
        <dbReference type="Pfam" id="PF02775"/>
    </source>
</evidence>
<dbReference type="KEGG" id="hdi:HDIA_3099"/>
<dbReference type="Gene3D" id="3.40.50.1220">
    <property type="entry name" value="TPP-binding domain"/>
    <property type="match status" value="1"/>
</dbReference>
<dbReference type="InterPro" id="IPR045229">
    <property type="entry name" value="TPP_enz"/>
</dbReference>
<comment type="similarity">
    <text evidence="1 3">Belongs to the TPP enzyme family.</text>
</comment>
<dbReference type="AlphaFoldDB" id="A0A2C9D901"/>
<dbReference type="EMBL" id="LT960614">
    <property type="protein sequence ID" value="SON56640.1"/>
    <property type="molecule type" value="Genomic_DNA"/>
</dbReference>
<accession>A0A2C9D901</accession>
<dbReference type="GO" id="GO:0000287">
    <property type="term" value="F:magnesium ion binding"/>
    <property type="evidence" value="ECO:0007669"/>
    <property type="project" value="InterPro"/>
</dbReference>
<evidence type="ECO:0000313" key="7">
    <source>
        <dbReference type="EMBL" id="SON56640.1"/>
    </source>
</evidence>
<feature type="domain" description="Thiamine pyrophosphate enzyme central" evidence="4">
    <location>
        <begin position="193"/>
        <end position="324"/>
    </location>
</feature>
<organism evidence="7 8">
    <name type="scientific">Hartmannibacter diazotrophicus</name>
    <dbReference type="NCBI Taxonomy" id="1482074"/>
    <lineage>
        <taxon>Bacteria</taxon>
        <taxon>Pseudomonadati</taxon>
        <taxon>Pseudomonadota</taxon>
        <taxon>Alphaproteobacteria</taxon>
        <taxon>Hyphomicrobiales</taxon>
        <taxon>Pleomorphomonadaceae</taxon>
        <taxon>Hartmannibacter</taxon>
    </lineage>
</organism>
<dbReference type="InterPro" id="IPR029061">
    <property type="entry name" value="THDP-binding"/>
</dbReference>
<dbReference type="Pfam" id="PF02775">
    <property type="entry name" value="TPP_enzyme_C"/>
    <property type="match status" value="1"/>
</dbReference>
<dbReference type="InterPro" id="IPR029035">
    <property type="entry name" value="DHS-like_NAD/FAD-binding_dom"/>
</dbReference>
<evidence type="ECO:0000313" key="8">
    <source>
        <dbReference type="Proteomes" id="UP000223606"/>
    </source>
</evidence>
<protein>
    <submittedName>
        <fullName evidence="7">Acetolactate synthase isozyme 2 large subunit</fullName>
        <ecNumber evidence="7">2.2.1.6</ecNumber>
    </submittedName>
</protein>
<keyword evidence="8" id="KW-1185">Reference proteome</keyword>
<keyword evidence="7" id="KW-0808">Transferase</keyword>
<dbReference type="CDD" id="cd07035">
    <property type="entry name" value="TPP_PYR_POX_like"/>
    <property type="match status" value="1"/>
</dbReference>
<dbReference type="GO" id="GO:0030976">
    <property type="term" value="F:thiamine pyrophosphate binding"/>
    <property type="evidence" value="ECO:0007669"/>
    <property type="project" value="InterPro"/>
</dbReference>
<dbReference type="InterPro" id="IPR011766">
    <property type="entry name" value="TPP_enzyme_TPP-bd"/>
</dbReference>
<dbReference type="PANTHER" id="PTHR18968">
    <property type="entry name" value="THIAMINE PYROPHOSPHATE ENZYMES"/>
    <property type="match status" value="1"/>
</dbReference>
<dbReference type="SUPFAM" id="SSF52518">
    <property type="entry name" value="Thiamin diphosphate-binding fold (THDP-binding)"/>
    <property type="match status" value="2"/>
</dbReference>
<keyword evidence="2 3" id="KW-0786">Thiamine pyrophosphate</keyword>
<feature type="domain" description="Thiamine pyrophosphate enzyme N-terminal TPP-binding" evidence="6">
    <location>
        <begin position="7"/>
        <end position="120"/>
    </location>
</feature>
<dbReference type="GO" id="GO:0009097">
    <property type="term" value="P:isoleucine biosynthetic process"/>
    <property type="evidence" value="ECO:0007669"/>
    <property type="project" value="TreeGrafter"/>
</dbReference>
<evidence type="ECO:0000256" key="2">
    <source>
        <dbReference type="ARBA" id="ARBA00023052"/>
    </source>
</evidence>